<dbReference type="Proteomes" id="UP001595699">
    <property type="component" value="Unassembled WGS sequence"/>
</dbReference>
<protein>
    <submittedName>
        <fullName evidence="5">Flavin monoamine oxidase family protein</fullName>
    </submittedName>
</protein>
<evidence type="ECO:0000256" key="2">
    <source>
        <dbReference type="ARBA" id="ARBA00005995"/>
    </source>
</evidence>
<sequence>MNDSVDRRAFLQKLAVVGAAFPLASLANAPASAGTHKKRVVILGAGLAGLASAYNLMKRGYDVKVLEAQDRPGGRVYTRRDGLRRGGHAEMGAVRIFEVHEYTHKYVKEFGLPLREYDTGTRAFYLQGKRFLAPPAGKRWPITLGENEQPDPNGKVGDYLGSGFGKLGDIFDSAWPKKFPATKELDDTTFGGYAKSQGASDTWLDWFRADHGNILQVNALAGFAVESIANGEQLRSIDGGNDKLPYAFAKALGQRVKYRSVVKRIAQDAHGVTVSYEDRHGRRHELRADRMIVAMPFAPLRRVNIATPFSANKMAAIKKLRYYPAARAYFQTRKPFWRSDPLGALGGLQLVGTDTFAGRIWDTTSQQTDPHYGMVQSYMLGQDAVDFAAYGHRRIDAMRKQFRKALPGMDDQIVGVATHTWQEDKWAGGVTGWVQPGDLTWMWPAMRKVEGRVHFAGEHTSLWIAWMNGALESAERVVSEVLAADSKGA</sequence>
<evidence type="ECO:0000313" key="5">
    <source>
        <dbReference type="EMBL" id="MFC3764134.1"/>
    </source>
</evidence>
<dbReference type="InterPro" id="IPR002937">
    <property type="entry name" value="Amino_oxidase"/>
</dbReference>
<keyword evidence="6" id="KW-1185">Reference proteome</keyword>
<accession>A0ABV7YH60</accession>
<keyword evidence="3" id="KW-0560">Oxidoreductase</keyword>
<comment type="cofactor">
    <cofactor evidence="1">
        <name>FAD</name>
        <dbReference type="ChEBI" id="CHEBI:57692"/>
    </cofactor>
</comment>
<proteinExistence type="inferred from homology"/>
<gene>
    <name evidence="5" type="ORF">ACFOUW_25090</name>
</gene>
<dbReference type="PRINTS" id="PR00757">
    <property type="entry name" value="AMINEOXDASEF"/>
</dbReference>
<dbReference type="PANTHER" id="PTHR43563:SF1">
    <property type="entry name" value="AMINE OXIDASE [FLAVIN-CONTAINING] B"/>
    <property type="match status" value="1"/>
</dbReference>
<evidence type="ECO:0000313" key="6">
    <source>
        <dbReference type="Proteomes" id="UP001595699"/>
    </source>
</evidence>
<comment type="similarity">
    <text evidence="2">Belongs to the flavin monoamine oxidase family.</text>
</comment>
<dbReference type="EMBL" id="JBHRZH010000023">
    <property type="protein sequence ID" value="MFC3764134.1"/>
    <property type="molecule type" value="Genomic_DNA"/>
</dbReference>
<dbReference type="SUPFAM" id="SSF51905">
    <property type="entry name" value="FAD/NAD(P)-binding domain"/>
    <property type="match status" value="1"/>
</dbReference>
<reference evidence="6" key="1">
    <citation type="journal article" date="2019" name="Int. J. Syst. Evol. Microbiol.">
        <title>The Global Catalogue of Microorganisms (GCM) 10K type strain sequencing project: providing services to taxonomists for standard genome sequencing and annotation.</title>
        <authorList>
            <consortium name="The Broad Institute Genomics Platform"/>
            <consortium name="The Broad Institute Genome Sequencing Center for Infectious Disease"/>
            <person name="Wu L."/>
            <person name="Ma J."/>
        </authorList>
    </citation>
    <scope>NUCLEOTIDE SEQUENCE [LARGE SCALE GENOMIC DNA]</scope>
    <source>
        <strain evidence="6">CGMCC 4.7241</strain>
    </source>
</reference>
<organism evidence="5 6">
    <name type="scientific">Tenggerimyces flavus</name>
    <dbReference type="NCBI Taxonomy" id="1708749"/>
    <lineage>
        <taxon>Bacteria</taxon>
        <taxon>Bacillati</taxon>
        <taxon>Actinomycetota</taxon>
        <taxon>Actinomycetes</taxon>
        <taxon>Propionibacteriales</taxon>
        <taxon>Nocardioidaceae</taxon>
        <taxon>Tenggerimyces</taxon>
    </lineage>
</organism>
<evidence type="ECO:0000256" key="3">
    <source>
        <dbReference type="ARBA" id="ARBA00023002"/>
    </source>
</evidence>
<dbReference type="Pfam" id="PF01593">
    <property type="entry name" value="Amino_oxidase"/>
    <property type="match status" value="1"/>
</dbReference>
<dbReference type="PANTHER" id="PTHR43563">
    <property type="entry name" value="AMINE OXIDASE"/>
    <property type="match status" value="1"/>
</dbReference>
<dbReference type="InterPro" id="IPR050703">
    <property type="entry name" value="Flavin_MAO"/>
</dbReference>
<dbReference type="SUPFAM" id="SSF54373">
    <property type="entry name" value="FAD-linked reductases, C-terminal domain"/>
    <property type="match status" value="1"/>
</dbReference>
<dbReference type="InterPro" id="IPR001613">
    <property type="entry name" value="Flavin_amine_oxidase"/>
</dbReference>
<dbReference type="PROSITE" id="PS51318">
    <property type="entry name" value="TAT"/>
    <property type="match status" value="1"/>
</dbReference>
<comment type="caution">
    <text evidence="5">The sequence shown here is derived from an EMBL/GenBank/DDBJ whole genome shotgun (WGS) entry which is preliminary data.</text>
</comment>
<dbReference type="InterPro" id="IPR036188">
    <property type="entry name" value="FAD/NAD-bd_sf"/>
</dbReference>
<dbReference type="RefSeq" id="WP_205114765.1">
    <property type="nucleotide sequence ID" value="NZ_JAFBCM010000001.1"/>
</dbReference>
<evidence type="ECO:0000256" key="1">
    <source>
        <dbReference type="ARBA" id="ARBA00001974"/>
    </source>
</evidence>
<feature type="domain" description="Amine oxidase" evidence="4">
    <location>
        <begin position="47"/>
        <end position="482"/>
    </location>
</feature>
<evidence type="ECO:0000259" key="4">
    <source>
        <dbReference type="Pfam" id="PF01593"/>
    </source>
</evidence>
<name>A0ABV7YH60_9ACTN</name>
<dbReference type="Gene3D" id="3.50.50.60">
    <property type="entry name" value="FAD/NAD(P)-binding domain"/>
    <property type="match status" value="1"/>
</dbReference>
<dbReference type="InterPro" id="IPR006311">
    <property type="entry name" value="TAT_signal"/>
</dbReference>